<dbReference type="Proteomes" id="UP000422764">
    <property type="component" value="Chromosome"/>
</dbReference>
<name>A0A6I6EW86_9CLOT</name>
<dbReference type="Pfam" id="PF13365">
    <property type="entry name" value="Trypsin_2"/>
    <property type="match status" value="1"/>
</dbReference>
<dbReference type="InterPro" id="IPR036034">
    <property type="entry name" value="PDZ_sf"/>
</dbReference>
<dbReference type="InterPro" id="IPR009003">
    <property type="entry name" value="Peptidase_S1_PA"/>
</dbReference>
<keyword evidence="3" id="KW-0472">Membrane</keyword>
<dbReference type="Pfam" id="PF13180">
    <property type="entry name" value="PDZ_2"/>
    <property type="match status" value="1"/>
</dbReference>
<gene>
    <name evidence="5" type="ORF">GOM49_17055</name>
</gene>
<dbReference type="GO" id="GO:0004252">
    <property type="term" value="F:serine-type endopeptidase activity"/>
    <property type="evidence" value="ECO:0007669"/>
    <property type="project" value="InterPro"/>
</dbReference>
<dbReference type="InterPro" id="IPR001940">
    <property type="entry name" value="Peptidase_S1C"/>
</dbReference>
<dbReference type="InterPro" id="IPR051201">
    <property type="entry name" value="Chloro_Bact_Ser_Proteases"/>
</dbReference>
<evidence type="ECO:0000256" key="3">
    <source>
        <dbReference type="SAM" id="Phobius"/>
    </source>
</evidence>
<protein>
    <submittedName>
        <fullName evidence="5">Trypsin-like serine protease</fullName>
    </submittedName>
</protein>
<reference evidence="5 6" key="1">
    <citation type="submission" date="2019-12" db="EMBL/GenBank/DDBJ databases">
        <title>Genome sequenceing of Clostridium bovifaecis.</title>
        <authorList>
            <person name="Yao Y."/>
        </authorList>
    </citation>
    <scope>NUCLEOTIDE SEQUENCE [LARGE SCALE GENOMIC DNA]</scope>
    <source>
        <strain evidence="5 6">BXX</strain>
    </source>
</reference>
<keyword evidence="6" id="KW-1185">Reference proteome</keyword>
<keyword evidence="2" id="KW-0378">Hydrolase</keyword>
<dbReference type="Gene3D" id="2.40.10.120">
    <property type="match status" value="1"/>
</dbReference>
<accession>A0A6I6EW86</accession>
<evidence type="ECO:0000256" key="2">
    <source>
        <dbReference type="ARBA" id="ARBA00022801"/>
    </source>
</evidence>
<dbReference type="AlphaFoldDB" id="A0A6I6EW86"/>
<dbReference type="PRINTS" id="PR00834">
    <property type="entry name" value="PROTEASES2C"/>
</dbReference>
<evidence type="ECO:0000313" key="6">
    <source>
        <dbReference type="Proteomes" id="UP000422764"/>
    </source>
</evidence>
<organism evidence="5 6">
    <name type="scientific">Clostridium bovifaecis</name>
    <dbReference type="NCBI Taxonomy" id="2184719"/>
    <lineage>
        <taxon>Bacteria</taxon>
        <taxon>Bacillati</taxon>
        <taxon>Bacillota</taxon>
        <taxon>Clostridia</taxon>
        <taxon>Eubacteriales</taxon>
        <taxon>Clostridiaceae</taxon>
        <taxon>Clostridium</taxon>
    </lineage>
</organism>
<dbReference type="PANTHER" id="PTHR43343">
    <property type="entry name" value="PEPTIDASE S12"/>
    <property type="match status" value="1"/>
</dbReference>
<sequence>MQENNYEVKEVDWENIAEEKYGSIKFRRRRSSVKRLFKAVALIAIAALSGAVTSSYIVEKRYSEEAKVKMENKDKQENFAETPYGSIAKVAEVVGPTVVGIIRTSPDILGNIDKSSGSGIIFDSNGYIVTNYHVIEGADEINVKLPSGQNYLKAKFIGSDTTSDLAIIKIDAQNLPAAKFGDSSKIRVGDLAIAIGNPIGEEFAGTVTAGIISALNRKIQYGGSIYRVLQTDAAINPGNSGGALCNEEGEIIGINSLKLRDSQYDNVEGIGFAIAINEAKSILDEIMKYGRVARPRLGIYGRDAVSEDSNGIKGVYVSGVIKGSGAEKAGVKPTDILIEIEGKKIVKFEDMSEILEKHKIGDSIKCKVWRNGKNIDMTIVLADIKNDKTVNP</sequence>
<dbReference type="SMART" id="SM00228">
    <property type="entry name" value="PDZ"/>
    <property type="match status" value="1"/>
</dbReference>
<dbReference type="SUPFAM" id="SSF50156">
    <property type="entry name" value="PDZ domain-like"/>
    <property type="match status" value="1"/>
</dbReference>
<dbReference type="PANTHER" id="PTHR43343:SF3">
    <property type="entry name" value="PROTEASE DO-LIKE 8, CHLOROPLASTIC"/>
    <property type="match status" value="1"/>
</dbReference>
<feature type="transmembrane region" description="Helical" evidence="3">
    <location>
        <begin position="36"/>
        <end position="58"/>
    </location>
</feature>
<evidence type="ECO:0000313" key="5">
    <source>
        <dbReference type="EMBL" id="QGU96570.1"/>
    </source>
</evidence>
<dbReference type="SUPFAM" id="SSF50494">
    <property type="entry name" value="Trypsin-like serine proteases"/>
    <property type="match status" value="1"/>
</dbReference>
<dbReference type="PROSITE" id="PS50106">
    <property type="entry name" value="PDZ"/>
    <property type="match status" value="1"/>
</dbReference>
<keyword evidence="3" id="KW-0812">Transmembrane</keyword>
<dbReference type="GO" id="GO:0006508">
    <property type="term" value="P:proteolysis"/>
    <property type="evidence" value="ECO:0007669"/>
    <property type="project" value="UniProtKB-KW"/>
</dbReference>
<evidence type="ECO:0000259" key="4">
    <source>
        <dbReference type="PROSITE" id="PS50106"/>
    </source>
</evidence>
<proteinExistence type="predicted"/>
<keyword evidence="1 5" id="KW-0645">Protease</keyword>
<dbReference type="InterPro" id="IPR001478">
    <property type="entry name" value="PDZ"/>
</dbReference>
<keyword evidence="3" id="KW-1133">Transmembrane helix</keyword>
<feature type="domain" description="PDZ" evidence="4">
    <location>
        <begin position="286"/>
        <end position="352"/>
    </location>
</feature>
<dbReference type="Gene3D" id="2.30.42.10">
    <property type="match status" value="1"/>
</dbReference>
<evidence type="ECO:0000256" key="1">
    <source>
        <dbReference type="ARBA" id="ARBA00022670"/>
    </source>
</evidence>
<dbReference type="EMBL" id="CP046522">
    <property type="protein sequence ID" value="QGU96570.1"/>
    <property type="molecule type" value="Genomic_DNA"/>
</dbReference>